<evidence type="ECO:0000256" key="2">
    <source>
        <dbReference type="ARBA" id="ARBA00022723"/>
    </source>
</evidence>
<dbReference type="InterPro" id="IPR032416">
    <property type="entry name" value="Peptidase_M24_C"/>
</dbReference>
<dbReference type="Pfam" id="PF01321">
    <property type="entry name" value="Creatinase_N"/>
    <property type="match status" value="1"/>
</dbReference>
<dbReference type="CDD" id="cd01085">
    <property type="entry name" value="APP"/>
    <property type="match status" value="1"/>
</dbReference>
<dbReference type="EMBL" id="CYSB01000047">
    <property type="protein sequence ID" value="CUH70141.1"/>
    <property type="molecule type" value="Genomic_DNA"/>
</dbReference>
<dbReference type="Proteomes" id="UP000051086">
    <property type="component" value="Unassembled WGS sequence"/>
</dbReference>
<keyword evidence="3 9" id="KW-0378">Hydrolase</keyword>
<dbReference type="InterPro" id="IPR050422">
    <property type="entry name" value="X-Pro_aminopeptidase_P"/>
</dbReference>
<dbReference type="RefSeq" id="WP_058244383.1">
    <property type="nucleotide sequence ID" value="NZ_CYSB01000047.1"/>
</dbReference>
<dbReference type="FunFam" id="3.90.230.10:FF:000007">
    <property type="entry name" value="Xaa-Pro aminopeptidase P"/>
    <property type="match status" value="1"/>
</dbReference>
<dbReference type="SUPFAM" id="SSF55920">
    <property type="entry name" value="Creatinase/aminopeptidase"/>
    <property type="match status" value="1"/>
</dbReference>
<keyword evidence="4" id="KW-0464">Manganese</keyword>
<reference evidence="9 11" key="2">
    <citation type="submission" date="2015-09" db="EMBL/GenBank/DDBJ databases">
        <authorList>
            <consortium name="Swine Surveillance"/>
        </authorList>
    </citation>
    <scope>NUCLEOTIDE SEQUENCE [LARGE SCALE GENOMIC DNA]</scope>
    <source>
        <strain evidence="9 11">5120</strain>
    </source>
</reference>
<evidence type="ECO:0000313" key="9">
    <source>
        <dbReference type="EMBL" id="CUH73224.1"/>
    </source>
</evidence>
<keyword evidence="9" id="KW-0645">Protease</keyword>
<keyword evidence="2" id="KW-0479">Metal-binding</keyword>
<dbReference type="InterPro" id="IPR000587">
    <property type="entry name" value="Creatinase_N"/>
</dbReference>
<dbReference type="InterPro" id="IPR033740">
    <property type="entry name" value="Pept_M24B"/>
</dbReference>
<dbReference type="Pfam" id="PF16188">
    <property type="entry name" value="Peptidase_M24_C"/>
    <property type="match status" value="1"/>
</dbReference>
<evidence type="ECO:0000313" key="8">
    <source>
        <dbReference type="EMBL" id="CUH70141.1"/>
    </source>
</evidence>
<evidence type="ECO:0000313" key="10">
    <source>
        <dbReference type="Proteomes" id="UP000051086"/>
    </source>
</evidence>
<dbReference type="PANTHER" id="PTHR43763:SF6">
    <property type="entry name" value="XAA-PRO AMINOPEPTIDASE 1"/>
    <property type="match status" value="1"/>
</dbReference>
<comment type="similarity">
    <text evidence="1">Belongs to the peptidase M24B family.</text>
</comment>
<feature type="domain" description="Peptidase M24 C-terminal" evidence="7">
    <location>
        <begin position="545"/>
        <end position="601"/>
    </location>
</feature>
<evidence type="ECO:0000259" key="5">
    <source>
        <dbReference type="Pfam" id="PF00557"/>
    </source>
</evidence>
<accession>A0A0P1FX14</accession>
<dbReference type="InterPro" id="IPR029149">
    <property type="entry name" value="Creatin/AminoP/Spt16_N"/>
</dbReference>
<dbReference type="Pfam" id="PF00557">
    <property type="entry name" value="Peptidase_M24"/>
    <property type="match status" value="1"/>
</dbReference>
<dbReference type="GO" id="GO:0046872">
    <property type="term" value="F:metal ion binding"/>
    <property type="evidence" value="ECO:0007669"/>
    <property type="project" value="UniProtKB-KW"/>
</dbReference>
<dbReference type="InterPro" id="IPR000994">
    <property type="entry name" value="Pept_M24"/>
</dbReference>
<reference evidence="8 10" key="1">
    <citation type="submission" date="2015-09" db="EMBL/GenBank/DDBJ databases">
        <authorList>
            <person name="Rodrigo-Torres L."/>
            <person name="Arahal D.R."/>
        </authorList>
    </citation>
    <scope>NUCLEOTIDE SEQUENCE [LARGE SCALE GENOMIC DNA]</scope>
    <source>
        <strain evidence="8 10">CECT 5118</strain>
    </source>
</reference>
<dbReference type="GO" id="GO:0102009">
    <property type="term" value="F:proline dipeptidase activity"/>
    <property type="evidence" value="ECO:0007669"/>
    <property type="project" value="UniProtKB-EC"/>
</dbReference>
<dbReference type="GO" id="GO:0005737">
    <property type="term" value="C:cytoplasm"/>
    <property type="evidence" value="ECO:0007669"/>
    <property type="project" value="UniProtKB-ARBA"/>
</dbReference>
<evidence type="ECO:0000256" key="3">
    <source>
        <dbReference type="ARBA" id="ARBA00022801"/>
    </source>
</evidence>
<dbReference type="Gene3D" id="3.90.230.10">
    <property type="entry name" value="Creatinase/methionine aminopeptidase superfamily"/>
    <property type="match status" value="1"/>
</dbReference>
<organism evidence="9 11">
    <name type="scientific">Thalassovita autumnalis</name>
    <dbReference type="NCBI Taxonomy" id="2072972"/>
    <lineage>
        <taxon>Bacteria</taxon>
        <taxon>Pseudomonadati</taxon>
        <taxon>Pseudomonadota</taxon>
        <taxon>Alphaproteobacteria</taxon>
        <taxon>Rhodobacterales</taxon>
        <taxon>Roseobacteraceae</taxon>
        <taxon>Thalassovita</taxon>
    </lineage>
</organism>
<protein>
    <submittedName>
        <fullName evidence="9">Xaa-Pro dipeptidase</fullName>
        <ecNumber evidence="9">3.4.13.9</ecNumber>
    </submittedName>
</protein>
<feature type="domain" description="Creatinase N-terminal" evidence="6">
    <location>
        <begin position="19"/>
        <end position="134"/>
    </location>
</feature>
<dbReference type="AlphaFoldDB" id="A0A0P1FX14"/>
<proteinExistence type="inferred from homology"/>
<dbReference type="SUPFAM" id="SSF53092">
    <property type="entry name" value="Creatinase/prolidase N-terminal domain"/>
    <property type="match status" value="2"/>
</dbReference>
<dbReference type="EMBL" id="CYSC01000037">
    <property type="protein sequence ID" value="CUH73224.1"/>
    <property type="molecule type" value="Genomic_DNA"/>
</dbReference>
<evidence type="ECO:0000313" key="11">
    <source>
        <dbReference type="Proteomes" id="UP000051887"/>
    </source>
</evidence>
<dbReference type="InterPro" id="IPR036005">
    <property type="entry name" value="Creatinase/aminopeptidase-like"/>
</dbReference>
<dbReference type="OrthoDB" id="9806388at2"/>
<keyword evidence="9" id="KW-0224">Dipeptidase</keyword>
<evidence type="ECO:0000256" key="4">
    <source>
        <dbReference type="ARBA" id="ARBA00023211"/>
    </source>
</evidence>
<dbReference type="Pfam" id="PF16189">
    <property type="entry name" value="Creatinase_N_2"/>
    <property type="match status" value="1"/>
</dbReference>
<sequence>MPDTHTPQTTAVNRATVIADLRAELARQGLDAFLLPRFDAYQGEYIAPHDERLAHVTGFTGSAGMAIVTRDIVAVFVDGRYTVQLGNQSPGPLFSHHHIFDEPPEDWLARHAGEGWIIGFDPMHYPPAWFDRFAGGARLAGARLQAVAQNPVDQIWADQPAPPMGRVTEMPLQYAGKSTLDKCSDLTGAMAAEDLALHVETQPDNIAWFLNVRGDDVAFNPMPQSFMLIGADGAIHWFVAAAKLAGEVAFNLPDSVRVHPPEAFLPTLSDMVSAGQGVSIDPDFSPVAVRLALEEIGARIVERRSALTLTKAQKNQTELEGLRACHIEDGVAWVEFSAWLAAEVPARAAAGNPLHEREAEQKMLALRQARAGFISESFNSISAAWGNAAMCHYATTEEMSAPILPENPYLLDSGGQYDTGTTDATRSFSFGQPRPEGYDVAYTAVFKAFYALSTLRFPRGTQGHHIDAICRRPLWDLGLDYDHGTGHGIGHRLSVHEHPQRIGKPYNPVDLVPGMVMSIEPGHYVADHYGIRIENLYAIVEAADGFLEFQNMTYAPIQTDMLITAHLSEEELSWLNAYHAEVLRRLSPLLSDQARAWAEVAMAPVSR</sequence>
<dbReference type="PANTHER" id="PTHR43763">
    <property type="entry name" value="XAA-PRO AMINOPEPTIDASE 1"/>
    <property type="match status" value="1"/>
</dbReference>
<name>A0A0P1FX14_9RHOB</name>
<dbReference type="GO" id="GO:0070006">
    <property type="term" value="F:metalloaminopeptidase activity"/>
    <property type="evidence" value="ECO:0007669"/>
    <property type="project" value="InterPro"/>
</dbReference>
<dbReference type="Gene3D" id="3.40.350.10">
    <property type="entry name" value="Creatinase/prolidase N-terminal domain"/>
    <property type="match status" value="2"/>
</dbReference>
<gene>
    <name evidence="9" type="primary">pepQ_2</name>
    <name evidence="8" type="ORF">TL5118_04116</name>
    <name evidence="9" type="ORF">TL5120_03031</name>
</gene>
<dbReference type="EC" id="3.4.13.9" evidence="9"/>
<evidence type="ECO:0000256" key="1">
    <source>
        <dbReference type="ARBA" id="ARBA00008766"/>
    </source>
</evidence>
<dbReference type="Proteomes" id="UP000051887">
    <property type="component" value="Unassembled WGS sequence"/>
</dbReference>
<feature type="domain" description="Peptidase M24" evidence="5">
    <location>
        <begin position="323"/>
        <end position="540"/>
    </location>
</feature>
<evidence type="ECO:0000259" key="6">
    <source>
        <dbReference type="Pfam" id="PF01321"/>
    </source>
</evidence>
<keyword evidence="10" id="KW-1185">Reference proteome</keyword>
<evidence type="ECO:0000259" key="7">
    <source>
        <dbReference type="Pfam" id="PF16188"/>
    </source>
</evidence>